<dbReference type="EMBL" id="JAVREQ010000015">
    <property type="protein sequence ID" value="MDT0380503.1"/>
    <property type="molecule type" value="Genomic_DNA"/>
</dbReference>
<comment type="caution">
    <text evidence="2">The sequence shown here is derived from an EMBL/GenBank/DDBJ whole genome shotgun (WGS) entry which is preliminary data.</text>
</comment>
<evidence type="ECO:0000256" key="1">
    <source>
        <dbReference type="SAM" id="MobiDB-lite"/>
    </source>
</evidence>
<feature type="compositionally biased region" description="Pro residues" evidence="1">
    <location>
        <begin position="57"/>
        <end position="68"/>
    </location>
</feature>
<reference evidence="3" key="1">
    <citation type="submission" date="2023-07" db="EMBL/GenBank/DDBJ databases">
        <title>30 novel species of actinomycetes from the DSMZ collection.</title>
        <authorList>
            <person name="Nouioui I."/>
        </authorList>
    </citation>
    <scope>NUCLEOTIDE SEQUENCE [LARGE SCALE GENOMIC DNA]</scope>
    <source>
        <strain evidence="3">DSM 42041</strain>
    </source>
</reference>
<feature type="region of interest" description="Disordered" evidence="1">
    <location>
        <begin position="272"/>
        <end position="321"/>
    </location>
</feature>
<dbReference type="Pfam" id="PF18944">
    <property type="entry name" value="DUF5691"/>
    <property type="match status" value="1"/>
</dbReference>
<sequence>MDAPTTPWSELLGAALLGAERRPPPGGSTVALLDAAAVATVRRRAGARPAQAGPRLDPAPPDARPPLPAAAADRLTLLLAHRVAGPGGGRRGTAPDLAELLPQWLAVANRHGYRAPYALLPALLDAARARTDLRAQTLAFGGPRARWLARLNQDWKFALRNAGGVAEDAQPDRRLWEEGLFAERVALLGSLRRCDAAAGLALLESTWTTERAEDRLMFLDTLRDGLSPEDEPFLERALTDRSRTVRATAAELLSGLPGSALATRMAERARSCVAPDGTRARDADGRSAPDGAGIAVEAPHECDTAMQRDGVVPRPPSGRGERSWWLGQVVEATPLGTWTDRFGGRSATEIVALPVADGWREDLHAAWCRAAVRQRDVAWARALVGAPAAPPAQGPGDPAKLLTVLPADERAAWAAGFIAAHGLSDAFRILGVCAVPWSGGLGRAVMDALEIARDAGSYPWSFSGVLGLAERCLDPADAERLAPLAAIPDEPRDGSPGACGYWAEAFQRLVATLRMRATMLAELSPVESRPAP</sequence>
<feature type="region of interest" description="Disordered" evidence="1">
    <location>
        <begin position="44"/>
        <end position="68"/>
    </location>
</feature>
<organism evidence="2 3">
    <name type="scientific">Streptomyces hazeniae</name>
    <dbReference type="NCBI Taxonomy" id="3075538"/>
    <lineage>
        <taxon>Bacteria</taxon>
        <taxon>Bacillati</taxon>
        <taxon>Actinomycetota</taxon>
        <taxon>Actinomycetes</taxon>
        <taxon>Kitasatosporales</taxon>
        <taxon>Streptomycetaceae</taxon>
        <taxon>Streptomyces</taxon>
    </lineage>
</organism>
<evidence type="ECO:0000313" key="3">
    <source>
        <dbReference type="Proteomes" id="UP001183414"/>
    </source>
</evidence>
<evidence type="ECO:0000313" key="2">
    <source>
        <dbReference type="EMBL" id="MDT0380503.1"/>
    </source>
</evidence>
<keyword evidence="3" id="KW-1185">Reference proteome</keyword>
<protein>
    <submittedName>
        <fullName evidence="2">DUF5691 domain-containing protein</fullName>
    </submittedName>
</protein>
<name>A0ABU2NU33_9ACTN</name>
<gene>
    <name evidence="2" type="ORF">RM572_17255</name>
</gene>
<dbReference type="InterPro" id="IPR043746">
    <property type="entry name" value="DUF5691"/>
</dbReference>
<dbReference type="Proteomes" id="UP001183414">
    <property type="component" value="Unassembled WGS sequence"/>
</dbReference>
<accession>A0ABU2NU33</accession>
<feature type="compositionally biased region" description="Low complexity" evidence="1">
    <location>
        <begin position="47"/>
        <end position="56"/>
    </location>
</feature>
<feature type="compositionally biased region" description="Basic and acidic residues" evidence="1">
    <location>
        <begin position="278"/>
        <end position="287"/>
    </location>
</feature>
<proteinExistence type="predicted"/>